<evidence type="ECO:0000256" key="3">
    <source>
        <dbReference type="ARBA" id="ARBA00022475"/>
    </source>
</evidence>
<keyword evidence="6 7" id="KW-0472">Membrane</keyword>
<dbReference type="GO" id="GO:0005886">
    <property type="term" value="C:plasma membrane"/>
    <property type="evidence" value="ECO:0007669"/>
    <property type="project" value="UniProtKB-SubCell"/>
</dbReference>
<evidence type="ECO:0000313" key="9">
    <source>
        <dbReference type="EMBL" id="POZ80176.1"/>
    </source>
</evidence>
<protein>
    <submittedName>
        <fullName evidence="9">Secretion system protein F</fullName>
    </submittedName>
</protein>
<keyword evidence="5 7" id="KW-1133">Transmembrane helix</keyword>
<comment type="caution">
    <text evidence="9">The sequence shown here is derived from an EMBL/GenBank/DDBJ whole genome shotgun (WGS) entry which is preliminary data.</text>
</comment>
<dbReference type="InterPro" id="IPR003004">
    <property type="entry name" value="GspF/PilC"/>
</dbReference>
<reference evidence="9 10" key="1">
    <citation type="submission" date="2018-01" db="EMBL/GenBank/DDBJ databases">
        <title>Successful Treatment of Persistent Burkholderia cepacia Bacteremia with Ceftazidime-Avibactam.</title>
        <authorList>
            <person name="Tamma P."/>
            <person name="Fan Y."/>
            <person name="Bergman Y."/>
            <person name="Sick-Samuels A."/>
            <person name="Hsu A."/>
            <person name="Timp W."/>
            <person name="Simner P."/>
        </authorList>
    </citation>
    <scope>NUCLEOTIDE SEQUENCE [LARGE SCALE GENOMIC DNA]</scope>
    <source>
        <strain evidence="9 10">170816</strain>
    </source>
</reference>
<proteinExistence type="inferred from homology"/>
<feature type="transmembrane region" description="Helical" evidence="7">
    <location>
        <begin position="149"/>
        <end position="172"/>
    </location>
</feature>
<name>A0A2S5DM52_9BURK</name>
<dbReference type="Pfam" id="PF00482">
    <property type="entry name" value="T2SSF"/>
    <property type="match status" value="2"/>
</dbReference>
<feature type="transmembrane region" description="Helical" evidence="7">
    <location>
        <begin position="205"/>
        <end position="225"/>
    </location>
</feature>
<evidence type="ECO:0000259" key="8">
    <source>
        <dbReference type="Pfam" id="PF00482"/>
    </source>
</evidence>
<evidence type="ECO:0000256" key="6">
    <source>
        <dbReference type="ARBA" id="ARBA00023136"/>
    </source>
</evidence>
<evidence type="ECO:0000256" key="1">
    <source>
        <dbReference type="ARBA" id="ARBA00004651"/>
    </source>
</evidence>
<keyword evidence="4 7" id="KW-0812">Transmembrane</keyword>
<dbReference type="Gene3D" id="1.20.81.30">
    <property type="entry name" value="Type II secretion system (T2SS), domain F"/>
    <property type="match status" value="2"/>
</dbReference>
<feature type="domain" description="Type II secretion system protein GspF" evidence="8">
    <location>
        <begin position="51"/>
        <end position="171"/>
    </location>
</feature>
<comment type="subcellular location">
    <subcellularLocation>
        <location evidence="1">Cell membrane</location>
        <topology evidence="1">Multi-pass membrane protein</topology>
    </subcellularLocation>
</comment>
<evidence type="ECO:0000256" key="7">
    <source>
        <dbReference type="SAM" id="Phobius"/>
    </source>
</evidence>
<dbReference type="Proteomes" id="UP000238655">
    <property type="component" value="Unassembled WGS sequence"/>
</dbReference>
<feature type="transmembrane region" description="Helical" evidence="7">
    <location>
        <begin position="246"/>
        <end position="264"/>
    </location>
</feature>
<feature type="transmembrane region" description="Helical" evidence="7">
    <location>
        <begin position="348"/>
        <end position="373"/>
    </location>
</feature>
<dbReference type="PANTHER" id="PTHR30012">
    <property type="entry name" value="GENERAL SECRETION PATHWAY PROTEIN"/>
    <property type="match status" value="1"/>
</dbReference>
<evidence type="ECO:0000313" key="10">
    <source>
        <dbReference type="Proteomes" id="UP000238655"/>
    </source>
</evidence>
<dbReference type="InterPro" id="IPR042094">
    <property type="entry name" value="T2SS_GspF_sf"/>
</dbReference>
<keyword evidence="3" id="KW-1003">Cell membrane</keyword>
<feature type="domain" description="Type II secretion system protein GspF" evidence="8">
    <location>
        <begin position="252"/>
        <end position="373"/>
    </location>
</feature>
<accession>A0A2S5DM52</accession>
<organism evidence="9 10">
    <name type="scientific">Burkholderia contaminans</name>
    <dbReference type="NCBI Taxonomy" id="488447"/>
    <lineage>
        <taxon>Bacteria</taxon>
        <taxon>Pseudomonadati</taxon>
        <taxon>Pseudomonadota</taxon>
        <taxon>Betaproteobacteria</taxon>
        <taxon>Burkholderiales</taxon>
        <taxon>Burkholderiaceae</taxon>
        <taxon>Burkholderia</taxon>
        <taxon>Burkholderia cepacia complex</taxon>
    </lineage>
</organism>
<evidence type="ECO:0000256" key="2">
    <source>
        <dbReference type="ARBA" id="ARBA00005745"/>
    </source>
</evidence>
<dbReference type="InterPro" id="IPR018076">
    <property type="entry name" value="T2SS_GspF_dom"/>
</dbReference>
<comment type="similarity">
    <text evidence="2">Belongs to the GSP F family.</text>
</comment>
<dbReference type="EMBL" id="PQVP01000006">
    <property type="protein sequence ID" value="POZ80176.1"/>
    <property type="molecule type" value="Genomic_DNA"/>
</dbReference>
<sequence length="383" mass="42000">MRKHRSTRSTKTSCLESAISQSEVLVLSTLLLNTEDRFIRYQFDAKARLDFYRVVSRLLRNGVLIQEILDDMYRVASEDGQRPRLPKAVILHECRMAIAEGRPLSSALERWTGHQEASLIAAGEGSGNLADALDDAAHYVRSKKGVAGAVAQVVAYPSVLGGLICVLLNIVAEKLVPKFTMTSDPSTWEGSGRALYIMSELVNRYGVLIGVLVVSIVVVAVTTLGRFTGPVRVHLDKFPPWSIYRMLIGSSFLLNVSVLIAAGIKLADALESLTEHATPYLRERIEAVLYGVKMGSNFGAALRKAGYNFPDEEAIQFIEMIAGRDGFEAAMKEYAKDWLNDSVDRVTAMASVIFNAFMLVITLLVSIIAMGIFSIEQTMSAAT</sequence>
<evidence type="ECO:0000256" key="5">
    <source>
        <dbReference type="ARBA" id="ARBA00022989"/>
    </source>
</evidence>
<gene>
    <name evidence="9" type="ORF">C3743_40060</name>
</gene>
<dbReference type="PANTHER" id="PTHR30012:SF0">
    <property type="entry name" value="TYPE II SECRETION SYSTEM PROTEIN F-RELATED"/>
    <property type="match status" value="1"/>
</dbReference>
<dbReference type="AlphaFoldDB" id="A0A2S5DM52"/>
<evidence type="ECO:0000256" key="4">
    <source>
        <dbReference type="ARBA" id="ARBA00022692"/>
    </source>
</evidence>